<keyword evidence="2" id="KW-0732">Signal</keyword>
<evidence type="ECO:0000256" key="2">
    <source>
        <dbReference type="SAM" id="SignalP"/>
    </source>
</evidence>
<organism evidence="3 4">
    <name type="scientific">Paucibacter sediminis</name>
    <dbReference type="NCBI Taxonomy" id="3019553"/>
    <lineage>
        <taxon>Bacteria</taxon>
        <taxon>Pseudomonadati</taxon>
        <taxon>Pseudomonadota</taxon>
        <taxon>Betaproteobacteria</taxon>
        <taxon>Burkholderiales</taxon>
        <taxon>Sphaerotilaceae</taxon>
        <taxon>Roseateles</taxon>
    </lineage>
</organism>
<evidence type="ECO:0000256" key="1">
    <source>
        <dbReference type="SAM" id="MobiDB-lite"/>
    </source>
</evidence>
<gene>
    <name evidence="3" type="ORF">PFX98_12275</name>
</gene>
<evidence type="ECO:0000313" key="3">
    <source>
        <dbReference type="EMBL" id="WIT14363.1"/>
    </source>
</evidence>
<dbReference type="AlphaFoldDB" id="A0AA95SNG5"/>
<dbReference type="EMBL" id="CP116346">
    <property type="protein sequence ID" value="WIT14363.1"/>
    <property type="molecule type" value="Genomic_DNA"/>
</dbReference>
<protein>
    <submittedName>
        <fullName evidence="3">Uncharacterized protein</fullName>
    </submittedName>
</protein>
<dbReference type="KEGG" id="pais:PFX98_12275"/>
<accession>A0AA95SNG5</accession>
<reference evidence="3" key="1">
    <citation type="submission" date="2023-01" db="EMBL/GenBank/DDBJ databases">
        <title>Whole genome sequence of Paucibacter sp. S2-9 isolated from pond sediment.</title>
        <authorList>
            <person name="Jung J.Y."/>
        </authorList>
    </citation>
    <scope>NUCLEOTIDE SEQUENCE</scope>
    <source>
        <strain evidence="3">S2-9</strain>
    </source>
</reference>
<feature type="region of interest" description="Disordered" evidence="1">
    <location>
        <begin position="54"/>
        <end position="88"/>
    </location>
</feature>
<dbReference type="Proteomes" id="UP001177769">
    <property type="component" value="Chromosome"/>
</dbReference>
<keyword evidence="4" id="KW-1185">Reference proteome</keyword>
<dbReference type="RefSeq" id="WP_285235493.1">
    <property type="nucleotide sequence ID" value="NZ_CP116346.1"/>
</dbReference>
<dbReference type="PROSITE" id="PS51257">
    <property type="entry name" value="PROKAR_LIPOPROTEIN"/>
    <property type="match status" value="1"/>
</dbReference>
<name>A0AA95SNG5_9BURK</name>
<evidence type="ECO:0000313" key="4">
    <source>
        <dbReference type="Proteomes" id="UP001177769"/>
    </source>
</evidence>
<feature type="chain" id="PRO_5041659776" evidence="2">
    <location>
        <begin position="20"/>
        <end position="88"/>
    </location>
</feature>
<proteinExistence type="predicted"/>
<sequence length="88" mass="8829">MKQQSIHVLALLASGLLAACGGSDEAAAPPPPPVLLTEVPESALASPGAYTQFTLGQSQAASESDEPLTADKLSMPPASESDEPLAVS</sequence>
<feature type="signal peptide" evidence="2">
    <location>
        <begin position="1"/>
        <end position="19"/>
    </location>
</feature>